<sequence length="31" mass="3450">MCSPCIYLPISDPALGISFHYLLVYVGFDSK</sequence>
<proteinExistence type="predicted"/>
<name>A0A2P2IVF7_RHIMU</name>
<evidence type="ECO:0000313" key="1">
    <source>
        <dbReference type="EMBL" id="MBW85167.1"/>
    </source>
</evidence>
<dbReference type="AlphaFoldDB" id="A0A2P2IVF7"/>
<organism evidence="1">
    <name type="scientific">Rhizophora mucronata</name>
    <name type="common">Asiatic mangrove</name>
    <dbReference type="NCBI Taxonomy" id="61149"/>
    <lineage>
        <taxon>Eukaryota</taxon>
        <taxon>Viridiplantae</taxon>
        <taxon>Streptophyta</taxon>
        <taxon>Embryophyta</taxon>
        <taxon>Tracheophyta</taxon>
        <taxon>Spermatophyta</taxon>
        <taxon>Magnoliopsida</taxon>
        <taxon>eudicotyledons</taxon>
        <taxon>Gunneridae</taxon>
        <taxon>Pentapetalae</taxon>
        <taxon>rosids</taxon>
        <taxon>fabids</taxon>
        <taxon>Malpighiales</taxon>
        <taxon>Rhizophoraceae</taxon>
        <taxon>Rhizophora</taxon>
    </lineage>
</organism>
<protein>
    <submittedName>
        <fullName evidence="1">Uncharacterized protein</fullName>
    </submittedName>
</protein>
<reference evidence="1" key="1">
    <citation type="submission" date="2018-02" db="EMBL/GenBank/DDBJ databases">
        <title>Rhizophora mucronata_Transcriptome.</title>
        <authorList>
            <person name="Meera S.P."/>
            <person name="Sreeshan A."/>
            <person name="Augustine A."/>
        </authorList>
    </citation>
    <scope>NUCLEOTIDE SEQUENCE</scope>
    <source>
        <tissue evidence="1">Leaf</tissue>
    </source>
</reference>
<dbReference type="EMBL" id="GGEC01004684">
    <property type="protein sequence ID" value="MBW85167.1"/>
    <property type="molecule type" value="Transcribed_RNA"/>
</dbReference>
<accession>A0A2P2IVF7</accession>